<dbReference type="InterPro" id="IPR016181">
    <property type="entry name" value="Acyl_CoA_acyltransferase"/>
</dbReference>
<dbReference type="SUPFAM" id="SSF55729">
    <property type="entry name" value="Acyl-CoA N-acyltransferases (Nat)"/>
    <property type="match status" value="2"/>
</dbReference>
<dbReference type="AlphaFoldDB" id="A0A8J1XSV6"/>
<name>A0A8J1XSV6_OWEFU</name>
<organism evidence="1 2">
    <name type="scientific">Owenia fusiformis</name>
    <name type="common">Polychaete worm</name>
    <dbReference type="NCBI Taxonomy" id="6347"/>
    <lineage>
        <taxon>Eukaryota</taxon>
        <taxon>Metazoa</taxon>
        <taxon>Spiralia</taxon>
        <taxon>Lophotrochozoa</taxon>
        <taxon>Annelida</taxon>
        <taxon>Polychaeta</taxon>
        <taxon>Sedentaria</taxon>
        <taxon>Canalipalpata</taxon>
        <taxon>Sabellida</taxon>
        <taxon>Oweniida</taxon>
        <taxon>Oweniidae</taxon>
        <taxon>Owenia</taxon>
    </lineage>
</organism>
<dbReference type="Gene3D" id="3.40.630.30">
    <property type="match status" value="2"/>
</dbReference>
<evidence type="ECO:0000313" key="1">
    <source>
        <dbReference type="EMBL" id="CAH1790008.1"/>
    </source>
</evidence>
<protein>
    <submittedName>
        <fullName evidence="1">Uncharacterized protein</fullName>
    </submittedName>
</protein>
<comment type="caution">
    <text evidence="1">The sequence shown here is derived from an EMBL/GenBank/DDBJ whole genome shotgun (WGS) entry which is preliminary data.</text>
</comment>
<dbReference type="OrthoDB" id="6133707at2759"/>
<evidence type="ECO:0000313" key="2">
    <source>
        <dbReference type="Proteomes" id="UP000749559"/>
    </source>
</evidence>
<dbReference type="Proteomes" id="UP000749559">
    <property type="component" value="Unassembled WGS sequence"/>
</dbReference>
<proteinExistence type="predicted"/>
<keyword evidence="2" id="KW-1185">Reference proteome</keyword>
<gene>
    <name evidence="1" type="ORF">OFUS_LOCUS15275</name>
</gene>
<reference evidence="1" key="1">
    <citation type="submission" date="2022-03" db="EMBL/GenBank/DDBJ databases">
        <authorList>
            <person name="Martin C."/>
        </authorList>
    </citation>
    <scope>NUCLEOTIDE SEQUENCE</scope>
</reference>
<sequence>MIKGIVGRHASKQFWALARRCHSSNRPDHSAMERKKRLYYPLLPDLPGKIRSPEGDIFFTDIPNDSQLVEAYALFQATVNKDDGFGVDDYPTLDYFIDYMCHDSIVPFVMYQKPEKKILGFFSTCPSRFCRGVNPVFCGGTTVFHDSMKDHGVYNQMADLYWEYAQHLGYEGYLGETFVNNKKVIHTLTEHQNFKILGELPKISRLKHSGWVNSLAIVKLLREGKDEKPGYSVSKVIVPDPNISQITLNNHARKIDNLPRQCITHNGAQLSIDYVMEEDIEPIYDMFVKAQNEGDGFAIDEYPTFNHFVYKLRRGHIFSIKVKGNIVGAMAVIPSRFVRSLYPILGDGPVIVDVQYRGNGNLIKLMRFHDSISKELGYVGSLRDTFATNYGHSTLSETGERGSDRKSDSEVVARIPRTGYVAGKGWTDSYITYKDFSDFKKASML</sequence>
<dbReference type="EMBL" id="CAIIXF020000007">
    <property type="protein sequence ID" value="CAH1790008.1"/>
    <property type="molecule type" value="Genomic_DNA"/>
</dbReference>
<accession>A0A8J1XSV6</accession>